<keyword evidence="5 13" id="KW-0732">Signal</keyword>
<evidence type="ECO:0000256" key="2">
    <source>
        <dbReference type="ARBA" id="ARBA00004319"/>
    </source>
</evidence>
<feature type="domain" description="Thioredoxin" evidence="14">
    <location>
        <begin position="159"/>
        <end position="276"/>
    </location>
</feature>
<comment type="subcellular location">
    <subcellularLocation>
        <location evidence="2">Endoplasmic reticulum lumen</location>
    </subcellularLocation>
</comment>
<evidence type="ECO:0000256" key="1">
    <source>
        <dbReference type="ARBA" id="ARBA00001182"/>
    </source>
</evidence>
<organism evidence="15 16">
    <name type="scientific">Priapulus caudatus</name>
    <name type="common">Priapulid worm</name>
    <dbReference type="NCBI Taxonomy" id="37621"/>
    <lineage>
        <taxon>Eukaryota</taxon>
        <taxon>Metazoa</taxon>
        <taxon>Ecdysozoa</taxon>
        <taxon>Scalidophora</taxon>
        <taxon>Priapulida</taxon>
        <taxon>Priapulimorpha</taxon>
        <taxon>Priapulimorphida</taxon>
        <taxon>Priapulidae</taxon>
        <taxon>Priapulus</taxon>
    </lineage>
</organism>
<comment type="similarity">
    <text evidence="3 11">Belongs to the protein disulfide isomerase family.</text>
</comment>
<protein>
    <recommendedName>
        <fullName evidence="4">protein disulfide-isomerase</fullName>
        <ecNumber evidence="4">5.3.4.1</ecNumber>
    </recommendedName>
</protein>
<evidence type="ECO:0000256" key="9">
    <source>
        <dbReference type="ARBA" id="ARBA00023235"/>
    </source>
</evidence>
<dbReference type="GeneID" id="106821199"/>
<keyword evidence="7" id="KW-0256">Endoplasmic reticulum</keyword>
<gene>
    <name evidence="16" type="primary">LOC106821199</name>
</gene>
<evidence type="ECO:0000256" key="6">
    <source>
        <dbReference type="ARBA" id="ARBA00022737"/>
    </source>
</evidence>
<feature type="chain" id="PRO_5046017983" description="protein disulfide-isomerase" evidence="13">
    <location>
        <begin position="22"/>
        <end position="445"/>
    </location>
</feature>
<dbReference type="SUPFAM" id="SSF52833">
    <property type="entry name" value="Thioredoxin-like"/>
    <property type="match status" value="3"/>
</dbReference>
<evidence type="ECO:0000313" key="16">
    <source>
        <dbReference type="RefSeq" id="XP_014681390.1"/>
    </source>
</evidence>
<dbReference type="CDD" id="cd02983">
    <property type="entry name" value="P5_C"/>
    <property type="match status" value="1"/>
</dbReference>
<feature type="region of interest" description="Disordered" evidence="12">
    <location>
        <begin position="409"/>
        <end position="445"/>
    </location>
</feature>
<name>A0ABM1FAB9_PRICU</name>
<dbReference type="PROSITE" id="PS00194">
    <property type="entry name" value="THIOREDOXIN_1"/>
    <property type="match status" value="2"/>
</dbReference>
<dbReference type="InterPro" id="IPR005788">
    <property type="entry name" value="PDI_thioredoxin-like_dom"/>
</dbReference>
<dbReference type="InterPro" id="IPR057305">
    <property type="entry name" value="Thioredox_PDIA6_C"/>
</dbReference>
<proteinExistence type="inferred from homology"/>
<evidence type="ECO:0000259" key="14">
    <source>
        <dbReference type="PROSITE" id="PS51352"/>
    </source>
</evidence>
<sequence length="445" mass="47767">MELIHGVFLAVVLGHVATVNGLYDRNSDVVELTAGNFQGKVLDSDDLWLVEFYAPWCGHCKSLAPEWSKAAAALKGVVKVGAVNMDDHGSVGQPYGIRGFPSIKVFGADKKKPVDYESARTASAIVAEALNQVKKLVNVRLSGGGGSRSSGGSRSGGGGGDGFAAEEVVALTDSNFEQLVLDSDDMWLVAFHAPWCGHCKSLAPHWATAAHELKGKVKLGAVDATADTVYSSRYGVKGFPTIKLFNQGKKDGDAQEYDGGRTSSDIVSWALDKLSAKIEPPEIIQVTEKTTLETACQKNPLCIVSILPHILDCQSDCRNGYLKVLRELGARYKKQLWGWVWAEAGAQPDLEEALGIGGFGYPAMAALNARKMKFALLRGAFSDAGIHEFLRELSVGRGSTAPLRGAELPRVAATTPWDGKDGEMPAEDEYDLSDVELEPLDKDEL</sequence>
<keyword evidence="9" id="KW-0413">Isomerase</keyword>
<evidence type="ECO:0000256" key="8">
    <source>
        <dbReference type="ARBA" id="ARBA00023157"/>
    </source>
</evidence>
<dbReference type="RefSeq" id="XP_014681390.1">
    <property type="nucleotide sequence ID" value="XM_014825904.1"/>
</dbReference>
<feature type="domain" description="Thioredoxin" evidence="14">
    <location>
        <begin position="11"/>
        <end position="135"/>
    </location>
</feature>
<dbReference type="PANTHER" id="PTHR45815:SF3">
    <property type="entry name" value="PROTEIN DISULFIDE-ISOMERASE A6"/>
    <property type="match status" value="1"/>
</dbReference>
<dbReference type="EC" id="5.3.4.1" evidence="4"/>
<dbReference type="Pfam" id="PF00085">
    <property type="entry name" value="Thioredoxin"/>
    <property type="match status" value="2"/>
</dbReference>
<keyword evidence="8" id="KW-1015">Disulfide bond</keyword>
<evidence type="ECO:0000256" key="3">
    <source>
        <dbReference type="ARBA" id="ARBA00006347"/>
    </source>
</evidence>
<dbReference type="NCBIfam" id="TIGR01126">
    <property type="entry name" value="pdi_dom"/>
    <property type="match status" value="1"/>
</dbReference>
<evidence type="ECO:0000256" key="12">
    <source>
        <dbReference type="SAM" id="MobiDB-lite"/>
    </source>
</evidence>
<evidence type="ECO:0000313" key="15">
    <source>
        <dbReference type="Proteomes" id="UP000695022"/>
    </source>
</evidence>
<evidence type="ECO:0000256" key="4">
    <source>
        <dbReference type="ARBA" id="ARBA00012723"/>
    </source>
</evidence>
<keyword evidence="6" id="KW-0677">Repeat</keyword>
<reference evidence="16" key="1">
    <citation type="submission" date="2025-08" db="UniProtKB">
        <authorList>
            <consortium name="RefSeq"/>
        </authorList>
    </citation>
    <scope>IDENTIFICATION</scope>
</reference>
<feature type="signal peptide" evidence="13">
    <location>
        <begin position="1"/>
        <end position="21"/>
    </location>
</feature>
<evidence type="ECO:0000256" key="7">
    <source>
        <dbReference type="ARBA" id="ARBA00022824"/>
    </source>
</evidence>
<comment type="catalytic activity">
    <reaction evidence="1">
        <text>Catalyzes the rearrangement of -S-S- bonds in proteins.</text>
        <dbReference type="EC" id="5.3.4.1"/>
    </reaction>
</comment>
<dbReference type="CDD" id="cd03001">
    <property type="entry name" value="PDI_a_P5"/>
    <property type="match status" value="2"/>
</dbReference>
<dbReference type="Gene3D" id="3.40.30.10">
    <property type="entry name" value="Glutaredoxin"/>
    <property type="match status" value="2"/>
</dbReference>
<accession>A0ABM1FAB9</accession>
<dbReference type="PRINTS" id="PR00421">
    <property type="entry name" value="THIOREDOXIN"/>
</dbReference>
<evidence type="ECO:0000256" key="11">
    <source>
        <dbReference type="RuleBase" id="RU004208"/>
    </source>
</evidence>
<dbReference type="PROSITE" id="PS51352">
    <property type="entry name" value="THIOREDOXIN_2"/>
    <property type="match status" value="2"/>
</dbReference>
<dbReference type="Pfam" id="PF24541">
    <property type="entry name" value="Thioredox_PDIA6_C"/>
    <property type="match status" value="1"/>
</dbReference>
<keyword evidence="15" id="KW-1185">Reference proteome</keyword>
<evidence type="ECO:0000256" key="13">
    <source>
        <dbReference type="SAM" id="SignalP"/>
    </source>
</evidence>
<dbReference type="InterPro" id="IPR013766">
    <property type="entry name" value="Thioredoxin_domain"/>
</dbReference>
<evidence type="ECO:0000256" key="5">
    <source>
        <dbReference type="ARBA" id="ARBA00022729"/>
    </source>
</evidence>
<dbReference type="InterPro" id="IPR036249">
    <property type="entry name" value="Thioredoxin-like_sf"/>
</dbReference>
<feature type="compositionally biased region" description="Acidic residues" evidence="12">
    <location>
        <begin position="424"/>
        <end position="438"/>
    </location>
</feature>
<dbReference type="InterPro" id="IPR017937">
    <property type="entry name" value="Thioredoxin_CS"/>
</dbReference>
<dbReference type="PANTHER" id="PTHR45815">
    <property type="entry name" value="PROTEIN DISULFIDE-ISOMERASE A6"/>
    <property type="match status" value="1"/>
</dbReference>
<dbReference type="Proteomes" id="UP000695022">
    <property type="component" value="Unplaced"/>
</dbReference>
<evidence type="ECO:0000256" key="10">
    <source>
        <dbReference type="ARBA" id="ARBA00023284"/>
    </source>
</evidence>
<keyword evidence="10" id="KW-0676">Redox-active center</keyword>